<comment type="caution">
    <text evidence="1">The sequence shown here is derived from an EMBL/GenBank/DDBJ whole genome shotgun (WGS) entry which is preliminary data.</text>
</comment>
<name>A0ACA9PSU6_9GLOM</name>
<gene>
    <name evidence="1" type="ORF">SCALOS_LOCUS11202</name>
</gene>
<dbReference type="EMBL" id="CAJVPM010046800">
    <property type="protein sequence ID" value="CAG8719518.1"/>
    <property type="molecule type" value="Genomic_DNA"/>
</dbReference>
<sequence>DWEYISKVMGTWESDKTNSLTLKEYTHRSSLTLQASAFDNAVPPMFGWLHLEIKKKWRKRYFQLKDVLLCSMTSFDVYTCKQPRKKQPTKFGFALKSQEKFSLFENPEDYVHFLCADHLEKTNDWVLSIRAAK</sequence>
<evidence type="ECO:0000313" key="1">
    <source>
        <dbReference type="EMBL" id="CAG8719518.1"/>
    </source>
</evidence>
<dbReference type="Proteomes" id="UP000789860">
    <property type="component" value="Unassembled WGS sequence"/>
</dbReference>
<feature type="non-terminal residue" evidence="1">
    <location>
        <position position="133"/>
    </location>
</feature>
<keyword evidence="2" id="KW-1185">Reference proteome</keyword>
<evidence type="ECO:0000313" key="2">
    <source>
        <dbReference type="Proteomes" id="UP000789860"/>
    </source>
</evidence>
<organism evidence="1 2">
    <name type="scientific">Scutellospora calospora</name>
    <dbReference type="NCBI Taxonomy" id="85575"/>
    <lineage>
        <taxon>Eukaryota</taxon>
        <taxon>Fungi</taxon>
        <taxon>Fungi incertae sedis</taxon>
        <taxon>Mucoromycota</taxon>
        <taxon>Glomeromycotina</taxon>
        <taxon>Glomeromycetes</taxon>
        <taxon>Diversisporales</taxon>
        <taxon>Gigasporaceae</taxon>
        <taxon>Scutellospora</taxon>
    </lineage>
</organism>
<reference evidence="1" key="1">
    <citation type="submission" date="2021-06" db="EMBL/GenBank/DDBJ databases">
        <authorList>
            <person name="Kallberg Y."/>
            <person name="Tangrot J."/>
            <person name="Rosling A."/>
        </authorList>
    </citation>
    <scope>NUCLEOTIDE SEQUENCE</scope>
    <source>
        <strain evidence="1">AU212A</strain>
    </source>
</reference>
<protein>
    <submittedName>
        <fullName evidence="1">10679_t:CDS:1</fullName>
    </submittedName>
</protein>
<accession>A0ACA9PSU6</accession>
<proteinExistence type="predicted"/>
<feature type="non-terminal residue" evidence="1">
    <location>
        <position position="1"/>
    </location>
</feature>